<dbReference type="AlphaFoldDB" id="A0AAV2ZET2"/>
<feature type="non-terminal residue" evidence="1">
    <location>
        <position position="1"/>
    </location>
</feature>
<dbReference type="Proteomes" id="UP001146120">
    <property type="component" value="Unassembled WGS sequence"/>
</dbReference>
<accession>A0AAV2ZET2</accession>
<name>A0AAV2ZET2_9STRA</name>
<sequence>EPGGTGLGGGSASSPLQCHLKLGSTSAALEPPSFAWRKTLGCMLGDPSQRALTDPVVDQDFLQRVLSPNSSSQPAGLGVDVSSLGLIYSLIVFSEMWEQPTPDEDIMRKRYADTRICSGGFYVSLQCRPMETSLSYSRVSSRSLLSLR</sequence>
<proteinExistence type="predicted"/>
<keyword evidence="2" id="KW-1185">Reference proteome</keyword>
<gene>
    <name evidence="1" type="ORF">N0F65_000810</name>
</gene>
<comment type="caution">
    <text evidence="1">The sequence shown here is derived from an EMBL/GenBank/DDBJ whole genome shotgun (WGS) entry which is preliminary data.</text>
</comment>
<reference evidence="1" key="2">
    <citation type="journal article" date="2023" name="Microbiol Resour">
        <title>Decontamination and Annotation of the Draft Genome Sequence of the Oomycete Lagenidium giganteum ARSEF 373.</title>
        <authorList>
            <person name="Morgan W.R."/>
            <person name="Tartar A."/>
        </authorList>
    </citation>
    <scope>NUCLEOTIDE SEQUENCE</scope>
    <source>
        <strain evidence="1">ARSEF 373</strain>
    </source>
</reference>
<evidence type="ECO:0000313" key="2">
    <source>
        <dbReference type="Proteomes" id="UP001146120"/>
    </source>
</evidence>
<organism evidence="1 2">
    <name type="scientific">Lagenidium giganteum</name>
    <dbReference type="NCBI Taxonomy" id="4803"/>
    <lineage>
        <taxon>Eukaryota</taxon>
        <taxon>Sar</taxon>
        <taxon>Stramenopiles</taxon>
        <taxon>Oomycota</taxon>
        <taxon>Peronosporomycetes</taxon>
        <taxon>Pythiales</taxon>
        <taxon>Pythiaceae</taxon>
    </lineage>
</organism>
<evidence type="ECO:0000313" key="1">
    <source>
        <dbReference type="EMBL" id="DBA05122.1"/>
    </source>
</evidence>
<protein>
    <submittedName>
        <fullName evidence="1">Uncharacterized protein</fullName>
    </submittedName>
</protein>
<reference evidence="1" key="1">
    <citation type="submission" date="2022-11" db="EMBL/GenBank/DDBJ databases">
        <authorList>
            <person name="Morgan W.R."/>
            <person name="Tartar A."/>
        </authorList>
    </citation>
    <scope>NUCLEOTIDE SEQUENCE</scope>
    <source>
        <strain evidence="1">ARSEF 373</strain>
    </source>
</reference>
<dbReference type="EMBL" id="DAKRPA010000003">
    <property type="protein sequence ID" value="DBA05122.1"/>
    <property type="molecule type" value="Genomic_DNA"/>
</dbReference>